<accession>A0AAE0FP50</accession>
<comment type="caution">
    <text evidence="2">The sequence shown here is derived from an EMBL/GenBank/DDBJ whole genome shotgun (WGS) entry which is preliminary data.</text>
</comment>
<evidence type="ECO:0000256" key="1">
    <source>
        <dbReference type="SAM" id="MobiDB-lite"/>
    </source>
</evidence>
<feature type="region of interest" description="Disordered" evidence="1">
    <location>
        <begin position="32"/>
        <end position="53"/>
    </location>
</feature>
<name>A0AAE0FP50_9CHLO</name>
<dbReference type="AlphaFoldDB" id="A0AAE0FP50"/>
<organism evidence="2 3">
    <name type="scientific">Cymbomonas tetramitiformis</name>
    <dbReference type="NCBI Taxonomy" id="36881"/>
    <lineage>
        <taxon>Eukaryota</taxon>
        <taxon>Viridiplantae</taxon>
        <taxon>Chlorophyta</taxon>
        <taxon>Pyramimonadophyceae</taxon>
        <taxon>Pyramimonadales</taxon>
        <taxon>Pyramimonadaceae</taxon>
        <taxon>Cymbomonas</taxon>
    </lineage>
</organism>
<evidence type="ECO:0000313" key="3">
    <source>
        <dbReference type="Proteomes" id="UP001190700"/>
    </source>
</evidence>
<protein>
    <submittedName>
        <fullName evidence="2">Uncharacterized protein</fullName>
    </submittedName>
</protein>
<dbReference type="EMBL" id="LGRX02015507">
    <property type="protein sequence ID" value="KAK3263369.1"/>
    <property type="molecule type" value="Genomic_DNA"/>
</dbReference>
<keyword evidence="3" id="KW-1185">Reference proteome</keyword>
<reference evidence="2 3" key="1">
    <citation type="journal article" date="2015" name="Genome Biol. Evol.">
        <title>Comparative Genomics of a Bacterivorous Green Alga Reveals Evolutionary Causalities and Consequences of Phago-Mixotrophic Mode of Nutrition.</title>
        <authorList>
            <person name="Burns J.A."/>
            <person name="Paasch A."/>
            <person name="Narechania A."/>
            <person name="Kim E."/>
        </authorList>
    </citation>
    <scope>NUCLEOTIDE SEQUENCE [LARGE SCALE GENOMIC DNA]</scope>
    <source>
        <strain evidence="2 3">PLY_AMNH</strain>
    </source>
</reference>
<proteinExistence type="predicted"/>
<sequence>VVGDALQAPSQETRDQAPATQLLAPSFFLQAQQSPPSFAPSTSSSLPAQASAPARAAIPPMPFAAISGSAAAPMDMSVLMACTTSAALEAEMMQSRSLGVGEAAGKARPIARDDVRQAMLQLLQEDAFIDMLTNALNRQTAR</sequence>
<evidence type="ECO:0000313" key="2">
    <source>
        <dbReference type="EMBL" id="KAK3263369.1"/>
    </source>
</evidence>
<gene>
    <name evidence="2" type="ORF">CYMTET_27821</name>
</gene>
<feature type="region of interest" description="Disordered" evidence="1">
    <location>
        <begin position="1"/>
        <end position="20"/>
    </location>
</feature>
<dbReference type="Proteomes" id="UP001190700">
    <property type="component" value="Unassembled WGS sequence"/>
</dbReference>
<feature type="non-terminal residue" evidence="2">
    <location>
        <position position="1"/>
    </location>
</feature>